<dbReference type="Proteomes" id="UP001283361">
    <property type="component" value="Unassembled WGS sequence"/>
</dbReference>
<keyword evidence="2" id="KW-1185">Reference proteome</keyword>
<sequence>MKMPMKYLKRMKYASVLHFAVSSTSPGKYPQITPSPSARRVSFTVQTSPPPLYHLTLPPQLQNLNLTASASKP</sequence>
<evidence type="ECO:0000313" key="2">
    <source>
        <dbReference type="Proteomes" id="UP001283361"/>
    </source>
</evidence>
<name>A0AAE1DH42_9GAST</name>
<accession>A0AAE1DH42</accession>
<gene>
    <name evidence="1" type="ORF">RRG08_044770</name>
</gene>
<comment type="caution">
    <text evidence="1">The sequence shown here is derived from an EMBL/GenBank/DDBJ whole genome shotgun (WGS) entry which is preliminary data.</text>
</comment>
<reference evidence="1" key="1">
    <citation type="journal article" date="2023" name="G3 (Bethesda)">
        <title>A reference genome for the long-term kleptoplast-retaining sea slug Elysia crispata morphotype clarki.</title>
        <authorList>
            <person name="Eastman K.E."/>
            <person name="Pendleton A.L."/>
            <person name="Shaikh M.A."/>
            <person name="Suttiyut T."/>
            <person name="Ogas R."/>
            <person name="Tomko P."/>
            <person name="Gavelis G."/>
            <person name="Widhalm J.R."/>
            <person name="Wisecaver J.H."/>
        </authorList>
    </citation>
    <scope>NUCLEOTIDE SEQUENCE</scope>
    <source>
        <strain evidence="1">ECLA1</strain>
    </source>
</reference>
<proteinExistence type="predicted"/>
<organism evidence="1 2">
    <name type="scientific">Elysia crispata</name>
    <name type="common">lettuce slug</name>
    <dbReference type="NCBI Taxonomy" id="231223"/>
    <lineage>
        <taxon>Eukaryota</taxon>
        <taxon>Metazoa</taxon>
        <taxon>Spiralia</taxon>
        <taxon>Lophotrochozoa</taxon>
        <taxon>Mollusca</taxon>
        <taxon>Gastropoda</taxon>
        <taxon>Heterobranchia</taxon>
        <taxon>Euthyneura</taxon>
        <taxon>Panpulmonata</taxon>
        <taxon>Sacoglossa</taxon>
        <taxon>Placobranchoidea</taxon>
        <taxon>Plakobranchidae</taxon>
        <taxon>Elysia</taxon>
    </lineage>
</organism>
<dbReference type="EMBL" id="JAWDGP010003905">
    <property type="protein sequence ID" value="KAK3769575.1"/>
    <property type="molecule type" value="Genomic_DNA"/>
</dbReference>
<evidence type="ECO:0000313" key="1">
    <source>
        <dbReference type="EMBL" id="KAK3769575.1"/>
    </source>
</evidence>
<dbReference type="AlphaFoldDB" id="A0AAE1DH42"/>
<protein>
    <submittedName>
        <fullName evidence="1">Uncharacterized protein</fullName>
    </submittedName>
</protein>